<accession>A0A0D2NUY6</accession>
<dbReference type="Proteomes" id="UP000054270">
    <property type="component" value="Unassembled WGS sequence"/>
</dbReference>
<evidence type="ECO:0000313" key="2">
    <source>
        <dbReference type="EMBL" id="KJA20366.1"/>
    </source>
</evidence>
<feature type="compositionally biased region" description="Polar residues" evidence="1">
    <location>
        <begin position="98"/>
        <end position="107"/>
    </location>
</feature>
<feature type="region of interest" description="Disordered" evidence="1">
    <location>
        <begin position="1"/>
        <end position="20"/>
    </location>
</feature>
<dbReference type="AlphaFoldDB" id="A0A0D2NUY6"/>
<gene>
    <name evidence="2" type="ORF">HYPSUDRAFT_817763</name>
</gene>
<reference evidence="3" key="1">
    <citation type="submission" date="2014-04" db="EMBL/GenBank/DDBJ databases">
        <title>Evolutionary Origins and Diversification of the Mycorrhizal Mutualists.</title>
        <authorList>
            <consortium name="DOE Joint Genome Institute"/>
            <consortium name="Mycorrhizal Genomics Consortium"/>
            <person name="Kohler A."/>
            <person name="Kuo A."/>
            <person name="Nagy L.G."/>
            <person name="Floudas D."/>
            <person name="Copeland A."/>
            <person name="Barry K.W."/>
            <person name="Cichocki N."/>
            <person name="Veneault-Fourrey C."/>
            <person name="LaButti K."/>
            <person name="Lindquist E.A."/>
            <person name="Lipzen A."/>
            <person name="Lundell T."/>
            <person name="Morin E."/>
            <person name="Murat C."/>
            <person name="Riley R."/>
            <person name="Ohm R."/>
            <person name="Sun H."/>
            <person name="Tunlid A."/>
            <person name="Henrissat B."/>
            <person name="Grigoriev I.V."/>
            <person name="Hibbett D.S."/>
            <person name="Martin F."/>
        </authorList>
    </citation>
    <scope>NUCLEOTIDE SEQUENCE [LARGE SCALE GENOMIC DNA]</scope>
    <source>
        <strain evidence="3">FD-334 SS-4</strain>
    </source>
</reference>
<protein>
    <submittedName>
        <fullName evidence="2">Uncharacterized protein</fullName>
    </submittedName>
</protein>
<name>A0A0D2NUY6_HYPSF</name>
<evidence type="ECO:0000313" key="3">
    <source>
        <dbReference type="Proteomes" id="UP000054270"/>
    </source>
</evidence>
<dbReference type="EMBL" id="KN817568">
    <property type="protein sequence ID" value="KJA20366.1"/>
    <property type="molecule type" value="Genomic_DNA"/>
</dbReference>
<feature type="region of interest" description="Disordered" evidence="1">
    <location>
        <begin position="85"/>
        <end position="107"/>
    </location>
</feature>
<evidence type="ECO:0000256" key="1">
    <source>
        <dbReference type="SAM" id="MobiDB-lite"/>
    </source>
</evidence>
<sequence>MVMCGATVRTDRSQGSPATEAEIVAPDTASIEMRKTQVKTIHARVSQIPRNNRIRAGRMRLCVCGNQSFPRARLACSRRCRAFRKRAGAGPEHRSGTHHSWTQSARP</sequence>
<organism evidence="2 3">
    <name type="scientific">Hypholoma sublateritium (strain FD-334 SS-4)</name>
    <dbReference type="NCBI Taxonomy" id="945553"/>
    <lineage>
        <taxon>Eukaryota</taxon>
        <taxon>Fungi</taxon>
        <taxon>Dikarya</taxon>
        <taxon>Basidiomycota</taxon>
        <taxon>Agaricomycotina</taxon>
        <taxon>Agaricomycetes</taxon>
        <taxon>Agaricomycetidae</taxon>
        <taxon>Agaricales</taxon>
        <taxon>Agaricineae</taxon>
        <taxon>Strophariaceae</taxon>
        <taxon>Hypholoma</taxon>
    </lineage>
</organism>
<proteinExistence type="predicted"/>
<keyword evidence="3" id="KW-1185">Reference proteome</keyword>